<feature type="domain" description="4'-phosphopantetheinyl transferase" evidence="3">
    <location>
        <begin position="143"/>
        <end position="204"/>
    </location>
</feature>
<evidence type="ECO:0000313" key="5">
    <source>
        <dbReference type="Proteomes" id="UP000004217"/>
    </source>
</evidence>
<organism evidence="4 5">
    <name type="scientific">Streptomyces zinciresistens K42</name>
    <dbReference type="NCBI Taxonomy" id="700597"/>
    <lineage>
        <taxon>Bacteria</taxon>
        <taxon>Bacillati</taxon>
        <taxon>Actinomycetota</taxon>
        <taxon>Actinomycetes</taxon>
        <taxon>Kitasatosporales</taxon>
        <taxon>Streptomycetaceae</taxon>
        <taxon>Streptomyces</taxon>
    </lineage>
</organism>
<dbReference type="RefSeq" id="WP_007497743.1">
    <property type="nucleotide sequence ID" value="NZ_AGBF01000070.1"/>
</dbReference>
<dbReference type="SUPFAM" id="SSF56214">
    <property type="entry name" value="4'-phosphopantetheinyl transferase"/>
    <property type="match status" value="2"/>
</dbReference>
<comment type="caution">
    <text evidence="4">The sequence shown here is derived from an EMBL/GenBank/DDBJ whole genome shotgun (WGS) entry which is preliminary data.</text>
</comment>
<keyword evidence="5" id="KW-1185">Reference proteome</keyword>
<proteinExistence type="inferred from homology"/>
<dbReference type="InterPro" id="IPR037143">
    <property type="entry name" value="4-PPantetheinyl_Trfase_dom_sf"/>
</dbReference>
<dbReference type="Gene3D" id="3.90.470.20">
    <property type="entry name" value="4'-phosphopantetheinyl transferase domain"/>
    <property type="match status" value="1"/>
</dbReference>
<dbReference type="Proteomes" id="UP000004217">
    <property type="component" value="Unassembled WGS sequence"/>
</dbReference>
<dbReference type="InterPro" id="IPR050559">
    <property type="entry name" value="P-Pant_transferase_sf"/>
</dbReference>
<comment type="similarity">
    <text evidence="1">Belongs to the P-Pant transferase superfamily. Gsp/Sfp/HetI/AcpT family.</text>
</comment>
<sequence length="247" mass="25808">MPHATGTLRDPTQVRAFDPAAVTGRRLAPPAAGGPAHLWLLHAERHRAAVARAVPEVLDARERARAAALRVPTDRACYLAAHLGLRLLLGAYLGTEPARVALTRWACPLCGGPHGRPGVAGDPLHYSLSHSGGLGLLAFAAVPVGVDVEAVPEPAAVAEAADALHPRERDELALLPPSARPRAFARAWVRKEAYLKGLGVGLAESPASRYVGTGTEPAGTDPAWLLTDVPVGRGAAGAVAERVTRKW</sequence>
<dbReference type="GO" id="GO:0019878">
    <property type="term" value="P:lysine biosynthetic process via aminoadipic acid"/>
    <property type="evidence" value="ECO:0007669"/>
    <property type="project" value="TreeGrafter"/>
</dbReference>
<reference evidence="4 5" key="1">
    <citation type="submission" date="2011-08" db="EMBL/GenBank/DDBJ databases">
        <authorList>
            <person name="Lin Y."/>
            <person name="Hao X."/>
            <person name="Johnstone L."/>
            <person name="Miller S.J."/>
            <person name="Wei G."/>
            <person name="Rensing C."/>
        </authorList>
    </citation>
    <scope>NUCLEOTIDE SEQUENCE [LARGE SCALE GENOMIC DNA]</scope>
    <source>
        <strain evidence="4 5">K42</strain>
    </source>
</reference>
<dbReference type="GO" id="GO:0005829">
    <property type="term" value="C:cytosol"/>
    <property type="evidence" value="ECO:0007669"/>
    <property type="project" value="TreeGrafter"/>
</dbReference>
<evidence type="ECO:0000313" key="4">
    <source>
        <dbReference type="EMBL" id="EGX58013.1"/>
    </source>
</evidence>
<dbReference type="InterPro" id="IPR008278">
    <property type="entry name" value="4-PPantetheinyl_Trfase_dom"/>
</dbReference>
<dbReference type="GO" id="GO:0000287">
    <property type="term" value="F:magnesium ion binding"/>
    <property type="evidence" value="ECO:0007669"/>
    <property type="project" value="InterPro"/>
</dbReference>
<evidence type="ECO:0000256" key="1">
    <source>
        <dbReference type="ARBA" id="ARBA00010990"/>
    </source>
</evidence>
<accession>G2GEQ2</accession>
<evidence type="ECO:0000259" key="3">
    <source>
        <dbReference type="Pfam" id="PF01648"/>
    </source>
</evidence>
<dbReference type="AlphaFoldDB" id="G2GEQ2"/>
<dbReference type="PANTHER" id="PTHR12215:SF10">
    <property type="entry name" value="L-AMINOADIPATE-SEMIALDEHYDE DEHYDROGENASE-PHOSPHOPANTETHEINYL TRANSFERASE"/>
    <property type="match status" value="1"/>
</dbReference>
<evidence type="ECO:0000256" key="2">
    <source>
        <dbReference type="ARBA" id="ARBA00022679"/>
    </source>
</evidence>
<dbReference type="PATRIC" id="fig|700597.3.peg.3906"/>
<dbReference type="GO" id="GO:0008897">
    <property type="term" value="F:holo-[acyl-carrier-protein] synthase activity"/>
    <property type="evidence" value="ECO:0007669"/>
    <property type="project" value="InterPro"/>
</dbReference>
<keyword evidence="2" id="KW-0808">Transferase</keyword>
<dbReference type="EMBL" id="AGBF01000070">
    <property type="protein sequence ID" value="EGX58013.1"/>
    <property type="molecule type" value="Genomic_DNA"/>
</dbReference>
<gene>
    <name evidence="4" type="ORF">SZN_19927</name>
</gene>
<name>G2GEQ2_9ACTN</name>
<dbReference type="PANTHER" id="PTHR12215">
    <property type="entry name" value="PHOSPHOPANTETHEINE TRANSFERASE"/>
    <property type="match status" value="1"/>
</dbReference>
<protein>
    <recommendedName>
        <fullName evidence="3">4'-phosphopantetheinyl transferase domain-containing protein</fullName>
    </recommendedName>
</protein>
<dbReference type="Pfam" id="PF01648">
    <property type="entry name" value="ACPS"/>
    <property type="match status" value="1"/>
</dbReference>